<feature type="compositionally biased region" description="Polar residues" evidence="1">
    <location>
        <begin position="116"/>
        <end position="125"/>
    </location>
</feature>
<evidence type="ECO:0000256" key="2">
    <source>
        <dbReference type="SAM" id="Phobius"/>
    </source>
</evidence>
<evidence type="ECO:0000313" key="4">
    <source>
        <dbReference type="Proteomes" id="UP000593765"/>
    </source>
</evidence>
<gene>
    <name evidence="3" type="ORF">IPV69_19215</name>
</gene>
<keyword evidence="2" id="KW-1133">Transmembrane helix</keyword>
<dbReference type="EMBL" id="CP063458">
    <property type="protein sequence ID" value="QOV88362.1"/>
    <property type="molecule type" value="Genomic_DNA"/>
</dbReference>
<feature type="transmembrane region" description="Helical" evidence="2">
    <location>
        <begin position="81"/>
        <end position="102"/>
    </location>
</feature>
<keyword evidence="2" id="KW-0812">Transmembrane</keyword>
<proteinExistence type="predicted"/>
<dbReference type="RefSeq" id="WP_206291341.1">
    <property type="nucleotide sequence ID" value="NZ_CP063458.1"/>
</dbReference>
<keyword evidence="2" id="KW-0472">Membrane</keyword>
<name>A0A7M2WT63_9BACT</name>
<organism evidence="3 4">
    <name type="scientific">Humisphaera borealis</name>
    <dbReference type="NCBI Taxonomy" id="2807512"/>
    <lineage>
        <taxon>Bacteria</taxon>
        <taxon>Pseudomonadati</taxon>
        <taxon>Planctomycetota</taxon>
        <taxon>Phycisphaerae</taxon>
        <taxon>Tepidisphaerales</taxon>
        <taxon>Tepidisphaeraceae</taxon>
        <taxon>Humisphaera</taxon>
    </lineage>
</organism>
<reference evidence="3 4" key="1">
    <citation type="submission" date="2020-10" db="EMBL/GenBank/DDBJ databases">
        <title>Wide distribution of Phycisphaera-like planctomycetes from WD2101 soil group in peatlands and genome analysis of the first cultivated representative.</title>
        <authorList>
            <person name="Dedysh S.N."/>
            <person name="Beletsky A.V."/>
            <person name="Ivanova A."/>
            <person name="Kulichevskaya I.S."/>
            <person name="Suzina N.E."/>
            <person name="Philippov D.A."/>
            <person name="Rakitin A.L."/>
            <person name="Mardanov A.V."/>
            <person name="Ravin N.V."/>
        </authorList>
    </citation>
    <scope>NUCLEOTIDE SEQUENCE [LARGE SCALE GENOMIC DNA]</scope>
    <source>
        <strain evidence="3 4">M1803</strain>
    </source>
</reference>
<feature type="region of interest" description="Disordered" evidence="1">
    <location>
        <begin position="108"/>
        <end position="134"/>
    </location>
</feature>
<dbReference type="Proteomes" id="UP000593765">
    <property type="component" value="Chromosome"/>
</dbReference>
<sequence length="201" mass="22075">MAPIDDDTLDRLLTRHLSARLDGQLGRAEAAFRQRIAEERHSSGPGIAPLRLVGDADTEVGQTSNGRSLARPHVSFWNRPAGWMTGIIGTAVAASLATLMLLPKAGIDTEGGTSGRVASTQQTTPDTDRRLSPTTNQPMVRYVYNQTWDEGTVTPGGASTPLRRVRHQQVEHLRYYDAARGAWVEVTVPKEDVEHFELDTY</sequence>
<dbReference type="KEGG" id="hbs:IPV69_19215"/>
<dbReference type="AlphaFoldDB" id="A0A7M2WT63"/>
<protein>
    <submittedName>
        <fullName evidence="3">Uncharacterized protein</fullName>
    </submittedName>
</protein>
<accession>A0A7M2WT63</accession>
<evidence type="ECO:0000256" key="1">
    <source>
        <dbReference type="SAM" id="MobiDB-lite"/>
    </source>
</evidence>
<evidence type="ECO:0000313" key="3">
    <source>
        <dbReference type="EMBL" id="QOV88362.1"/>
    </source>
</evidence>
<keyword evidence="4" id="KW-1185">Reference proteome</keyword>